<dbReference type="GO" id="GO:0016020">
    <property type="term" value="C:membrane"/>
    <property type="evidence" value="ECO:0007669"/>
    <property type="project" value="InterPro"/>
</dbReference>
<comment type="caution">
    <text evidence="1">The sequence shown here is derived from an EMBL/GenBank/DDBJ whole genome shotgun (WGS) entry which is preliminary data.</text>
</comment>
<dbReference type="EMBL" id="SRLO01000005">
    <property type="protein sequence ID" value="TNN88581.1"/>
    <property type="molecule type" value="Genomic_DNA"/>
</dbReference>
<proteinExistence type="predicted"/>
<sequence length="96" mass="10711">MYSLNQSTPEIHNNTCPTVLISLAQHWRDKGELFYGVKITVTLLPTLLKSQGLCPSQGGEVKKDMLDVSQIMKDLASMVHEQGDTIERVCCEFADN</sequence>
<name>A0A4Z2JEY9_9TELE</name>
<dbReference type="GO" id="GO:0016192">
    <property type="term" value="P:vesicle-mediated transport"/>
    <property type="evidence" value="ECO:0007669"/>
    <property type="project" value="InterPro"/>
</dbReference>
<reference evidence="1 2" key="1">
    <citation type="submission" date="2019-03" db="EMBL/GenBank/DDBJ databases">
        <title>First draft genome of Liparis tanakae, snailfish: a comprehensive survey of snailfish specific genes.</title>
        <authorList>
            <person name="Kim W."/>
            <person name="Song I."/>
            <person name="Jeong J.-H."/>
            <person name="Kim D."/>
            <person name="Kim S."/>
            <person name="Ryu S."/>
            <person name="Song J.Y."/>
            <person name="Lee S.K."/>
        </authorList>
    </citation>
    <scope>NUCLEOTIDE SEQUENCE [LARGE SCALE GENOMIC DNA]</scope>
    <source>
        <tissue evidence="1">Muscle</tissue>
    </source>
</reference>
<dbReference type="OrthoDB" id="75754at2759"/>
<gene>
    <name evidence="1" type="ORF">EYF80_001364</name>
</gene>
<dbReference type="AlphaFoldDB" id="A0A4Z2JEY9"/>
<dbReference type="InterPro" id="IPR010989">
    <property type="entry name" value="SNARE"/>
</dbReference>
<dbReference type="Proteomes" id="UP000314294">
    <property type="component" value="Unassembled WGS sequence"/>
</dbReference>
<keyword evidence="2" id="KW-1185">Reference proteome</keyword>
<accession>A0A4Z2JEY9</accession>
<organism evidence="1 2">
    <name type="scientific">Liparis tanakae</name>
    <name type="common">Tanaka's snailfish</name>
    <dbReference type="NCBI Taxonomy" id="230148"/>
    <lineage>
        <taxon>Eukaryota</taxon>
        <taxon>Metazoa</taxon>
        <taxon>Chordata</taxon>
        <taxon>Craniata</taxon>
        <taxon>Vertebrata</taxon>
        <taxon>Euteleostomi</taxon>
        <taxon>Actinopterygii</taxon>
        <taxon>Neopterygii</taxon>
        <taxon>Teleostei</taxon>
        <taxon>Neoteleostei</taxon>
        <taxon>Acanthomorphata</taxon>
        <taxon>Eupercaria</taxon>
        <taxon>Perciformes</taxon>
        <taxon>Cottioidei</taxon>
        <taxon>Cottales</taxon>
        <taxon>Liparidae</taxon>
        <taxon>Liparis</taxon>
    </lineage>
</organism>
<dbReference type="Gene3D" id="1.20.5.110">
    <property type="match status" value="1"/>
</dbReference>
<evidence type="ECO:0000313" key="2">
    <source>
        <dbReference type="Proteomes" id="UP000314294"/>
    </source>
</evidence>
<protein>
    <submittedName>
        <fullName evidence="1">Uncharacterized protein</fullName>
    </submittedName>
</protein>
<dbReference type="SUPFAM" id="SSF47661">
    <property type="entry name" value="t-snare proteins"/>
    <property type="match status" value="1"/>
</dbReference>
<evidence type="ECO:0000313" key="1">
    <source>
        <dbReference type="EMBL" id="TNN88581.1"/>
    </source>
</evidence>